<gene>
    <name evidence="1" type="ORF">Pme01_56240</name>
</gene>
<evidence type="ECO:0000313" key="2">
    <source>
        <dbReference type="Proteomes" id="UP000599074"/>
    </source>
</evidence>
<dbReference type="RefSeq" id="WP_203935929.1">
    <property type="nucleotide sequence ID" value="NZ_BOON01000064.1"/>
</dbReference>
<evidence type="ECO:0000313" key="1">
    <source>
        <dbReference type="EMBL" id="GII26027.1"/>
    </source>
</evidence>
<keyword evidence="2" id="KW-1185">Reference proteome</keyword>
<comment type="caution">
    <text evidence="1">The sequence shown here is derived from an EMBL/GenBank/DDBJ whole genome shotgun (WGS) entry which is preliminary data.</text>
</comment>
<accession>A0A8J3THU2</accession>
<name>A0A8J3THU2_9ACTN</name>
<organism evidence="1 2">
    <name type="scientific">Planosporangium mesophilum</name>
    <dbReference type="NCBI Taxonomy" id="689768"/>
    <lineage>
        <taxon>Bacteria</taxon>
        <taxon>Bacillati</taxon>
        <taxon>Actinomycetota</taxon>
        <taxon>Actinomycetes</taxon>
        <taxon>Micromonosporales</taxon>
        <taxon>Micromonosporaceae</taxon>
        <taxon>Planosporangium</taxon>
    </lineage>
</organism>
<sequence length="133" mass="14195">MPEPHGRRTDRDLAEIDVPALLRDGLATAGPTHHELFGDARIAAAVAADRLGVQPRSLTFLAEVARRGGIGYAAGLPEPLPGAARTALARDWLEAASTVPADRRADEEFARWLDAVAVILGVRQHTAPPPEVR</sequence>
<protein>
    <submittedName>
        <fullName evidence="1">Uncharacterized protein</fullName>
    </submittedName>
</protein>
<reference evidence="1" key="1">
    <citation type="submission" date="2021-01" db="EMBL/GenBank/DDBJ databases">
        <title>Whole genome shotgun sequence of Planosporangium mesophilum NBRC 109066.</title>
        <authorList>
            <person name="Komaki H."/>
            <person name="Tamura T."/>
        </authorList>
    </citation>
    <scope>NUCLEOTIDE SEQUENCE</scope>
    <source>
        <strain evidence="1">NBRC 109066</strain>
    </source>
</reference>
<dbReference type="AlphaFoldDB" id="A0A8J3THU2"/>
<dbReference type="EMBL" id="BOON01000064">
    <property type="protein sequence ID" value="GII26027.1"/>
    <property type="molecule type" value="Genomic_DNA"/>
</dbReference>
<dbReference type="Proteomes" id="UP000599074">
    <property type="component" value="Unassembled WGS sequence"/>
</dbReference>
<proteinExistence type="predicted"/>